<evidence type="ECO:0000313" key="11">
    <source>
        <dbReference type="EMBL" id="CAE2259735.1"/>
    </source>
</evidence>
<evidence type="ECO:0000256" key="7">
    <source>
        <dbReference type="ARBA" id="ARBA00023136"/>
    </source>
</evidence>
<dbReference type="AlphaFoldDB" id="A0A6U5WVF6"/>
<dbReference type="InterPro" id="IPR023395">
    <property type="entry name" value="MCP_dom_sf"/>
</dbReference>
<gene>
    <name evidence="11" type="ORF">GTHE00462_LOCUS4751</name>
    <name evidence="12" type="ORF">GTHE00462_LOCUS4752</name>
</gene>
<dbReference type="EMBL" id="HBKN01005952">
    <property type="protein sequence ID" value="CAE2259737.1"/>
    <property type="molecule type" value="Transcribed_RNA"/>
</dbReference>
<reference evidence="11" key="1">
    <citation type="submission" date="2021-01" db="EMBL/GenBank/DDBJ databases">
        <authorList>
            <person name="Corre E."/>
            <person name="Pelletier E."/>
            <person name="Niang G."/>
            <person name="Scheremetjew M."/>
            <person name="Finn R."/>
            <person name="Kale V."/>
            <person name="Holt S."/>
            <person name="Cochrane G."/>
            <person name="Meng A."/>
            <person name="Brown T."/>
            <person name="Cohen L."/>
        </authorList>
    </citation>
    <scope>NUCLEOTIDE SEQUENCE</scope>
    <source>
        <strain evidence="11">CCMP 2712</strain>
    </source>
</reference>
<evidence type="ECO:0008006" key="13">
    <source>
        <dbReference type="Google" id="ProtNLM"/>
    </source>
</evidence>
<keyword evidence="10" id="KW-0732">Signal</keyword>
<dbReference type="SUPFAM" id="SSF103506">
    <property type="entry name" value="Mitochondrial carrier"/>
    <property type="match status" value="1"/>
</dbReference>
<dbReference type="PRINTS" id="PR00926">
    <property type="entry name" value="MITOCARRIER"/>
</dbReference>
<dbReference type="PROSITE" id="PS50920">
    <property type="entry name" value="SOLCAR"/>
    <property type="match status" value="3"/>
</dbReference>
<evidence type="ECO:0000256" key="8">
    <source>
        <dbReference type="PROSITE-ProRule" id="PRU00282"/>
    </source>
</evidence>
<dbReference type="Gene3D" id="1.50.40.10">
    <property type="entry name" value="Mitochondrial carrier domain"/>
    <property type="match status" value="1"/>
</dbReference>
<evidence type="ECO:0000256" key="2">
    <source>
        <dbReference type="ARBA" id="ARBA00006375"/>
    </source>
</evidence>
<feature type="repeat" description="Solcar" evidence="8">
    <location>
        <begin position="190"/>
        <end position="272"/>
    </location>
</feature>
<dbReference type="GO" id="GO:0016020">
    <property type="term" value="C:membrane"/>
    <property type="evidence" value="ECO:0007669"/>
    <property type="project" value="UniProtKB-SubCell"/>
</dbReference>
<evidence type="ECO:0000256" key="1">
    <source>
        <dbReference type="ARBA" id="ARBA00004141"/>
    </source>
</evidence>
<dbReference type="InterPro" id="IPR018108">
    <property type="entry name" value="MCP_transmembrane"/>
</dbReference>
<keyword evidence="4 8" id="KW-0812">Transmembrane</keyword>
<feature type="chain" id="PRO_5036192283" description="S-adenosylmethionine transporter" evidence="10">
    <location>
        <begin position="26"/>
        <end position="373"/>
    </location>
</feature>
<comment type="similarity">
    <text evidence="2 9">Belongs to the mitochondrial carrier (TC 2.A.29) family.</text>
</comment>
<keyword evidence="3 9" id="KW-0813">Transport</keyword>
<evidence type="ECO:0000256" key="3">
    <source>
        <dbReference type="ARBA" id="ARBA00022448"/>
    </source>
</evidence>
<organism evidence="11">
    <name type="scientific">Guillardia theta</name>
    <name type="common">Cryptophyte</name>
    <name type="synonym">Cryptomonas phi</name>
    <dbReference type="NCBI Taxonomy" id="55529"/>
    <lineage>
        <taxon>Eukaryota</taxon>
        <taxon>Cryptophyceae</taxon>
        <taxon>Pyrenomonadales</taxon>
        <taxon>Geminigeraceae</taxon>
        <taxon>Guillardia</taxon>
    </lineage>
</organism>
<evidence type="ECO:0000256" key="5">
    <source>
        <dbReference type="ARBA" id="ARBA00022737"/>
    </source>
</evidence>
<evidence type="ECO:0000256" key="6">
    <source>
        <dbReference type="ARBA" id="ARBA00022989"/>
    </source>
</evidence>
<keyword evidence="7 8" id="KW-0472">Membrane</keyword>
<feature type="repeat" description="Solcar" evidence="8">
    <location>
        <begin position="107"/>
        <end position="181"/>
    </location>
</feature>
<dbReference type="EMBL" id="HBKN01005951">
    <property type="protein sequence ID" value="CAE2259735.1"/>
    <property type="molecule type" value="Transcribed_RNA"/>
</dbReference>
<feature type="repeat" description="Solcar" evidence="8">
    <location>
        <begin position="281"/>
        <end position="369"/>
    </location>
</feature>
<keyword evidence="5" id="KW-0677">Repeat</keyword>
<dbReference type="Pfam" id="PF00153">
    <property type="entry name" value="Mito_carr"/>
    <property type="match status" value="3"/>
</dbReference>
<protein>
    <recommendedName>
        <fullName evidence="13">S-adenosylmethionine transporter</fullName>
    </recommendedName>
</protein>
<sequence>MWTMGPRGLLVSMVLLTFHLEPSACFSRTFASLQHSRRATSFASASCVLQQPRKEQLVAVPSLDPRSTLQRSFRLLPLGCCLLPMMAGAESGGQDPSLMLAAATSAQSLLGGMISGAIAGAAVDLVLYPIDTVKTRLQTRNTVKFDIELLPKLYSGLLGSLAGHVPSSALFFAVYETSKVFMLEPVFGAGAALSQLLASAAGNLAASTIRVPTEVVKTRLQSGEESSLKDCTVNILEQDGPSGFFRGYPAFLLRDLPFDAIEFVTYEQLKILILALTHAPLSDIETAAIGALAGGFTGAVTTPVDTIRARLMNEAGESEKSYGDVFTTGRRMVEDEGVQSLFAGLVPRVLWLSLGGTVFFSTLEQAKTFFLSS</sequence>
<comment type="subcellular location">
    <subcellularLocation>
        <location evidence="1">Membrane</location>
        <topology evidence="1">Multi-pass membrane protein</topology>
    </subcellularLocation>
</comment>
<evidence type="ECO:0000256" key="4">
    <source>
        <dbReference type="ARBA" id="ARBA00022692"/>
    </source>
</evidence>
<dbReference type="PANTHER" id="PTHR45667">
    <property type="entry name" value="S-ADENOSYLMETHIONINE MITOCHONDRIAL CARRIER PROTEIN"/>
    <property type="match status" value="1"/>
</dbReference>
<dbReference type="InterPro" id="IPR002067">
    <property type="entry name" value="MCP"/>
</dbReference>
<proteinExistence type="inferred from homology"/>
<keyword evidence="6" id="KW-1133">Transmembrane helix</keyword>
<evidence type="ECO:0000256" key="9">
    <source>
        <dbReference type="RuleBase" id="RU000488"/>
    </source>
</evidence>
<name>A0A6U5WVF6_GUITH</name>
<dbReference type="GO" id="GO:0055085">
    <property type="term" value="P:transmembrane transport"/>
    <property type="evidence" value="ECO:0007669"/>
    <property type="project" value="InterPro"/>
</dbReference>
<accession>A0A6U5WVF6</accession>
<evidence type="ECO:0000313" key="12">
    <source>
        <dbReference type="EMBL" id="CAE2259737.1"/>
    </source>
</evidence>
<feature type="signal peptide" evidence="10">
    <location>
        <begin position="1"/>
        <end position="25"/>
    </location>
</feature>
<evidence type="ECO:0000256" key="10">
    <source>
        <dbReference type="SAM" id="SignalP"/>
    </source>
</evidence>